<keyword evidence="2" id="KW-1185">Reference proteome</keyword>
<dbReference type="Proteomes" id="UP000198953">
    <property type="component" value="Unassembled WGS sequence"/>
</dbReference>
<dbReference type="EMBL" id="FOBF01000001">
    <property type="protein sequence ID" value="SEK30826.1"/>
    <property type="molecule type" value="Genomic_DNA"/>
</dbReference>
<reference evidence="1 2" key="1">
    <citation type="submission" date="2016-10" db="EMBL/GenBank/DDBJ databases">
        <authorList>
            <person name="de Groot N.N."/>
        </authorList>
    </citation>
    <scope>NUCLEOTIDE SEQUENCE [LARGE SCALE GENOMIC DNA]</scope>
    <source>
        <strain evidence="1 2">DSM 43357</strain>
    </source>
</reference>
<evidence type="ECO:0000313" key="1">
    <source>
        <dbReference type="EMBL" id="SEK30826.1"/>
    </source>
</evidence>
<sequence>MKGSTMRDDRTALVHGLIDLAVFLVANPDLPVTASVTARYIADGDDDAELRAEIDRIAARLGTAIDEADLPYGHYTTSISFGPVEYRAVAILAAARARYDAQNSHRDNN</sequence>
<dbReference type="AlphaFoldDB" id="A0A1H7FXQ4"/>
<name>A0A1H7FXQ4_9ACTN</name>
<evidence type="ECO:0000313" key="2">
    <source>
        <dbReference type="Proteomes" id="UP000198953"/>
    </source>
</evidence>
<accession>A0A1H7FXQ4</accession>
<protein>
    <submittedName>
        <fullName evidence="1">Uncharacterized protein</fullName>
    </submittedName>
</protein>
<proteinExistence type="predicted"/>
<gene>
    <name evidence="1" type="ORF">SAMN05660976_00224</name>
</gene>
<organism evidence="1 2">
    <name type="scientific">Nonomuraea pusilla</name>
    <dbReference type="NCBI Taxonomy" id="46177"/>
    <lineage>
        <taxon>Bacteria</taxon>
        <taxon>Bacillati</taxon>
        <taxon>Actinomycetota</taxon>
        <taxon>Actinomycetes</taxon>
        <taxon>Streptosporangiales</taxon>
        <taxon>Streptosporangiaceae</taxon>
        <taxon>Nonomuraea</taxon>
    </lineage>
</organism>
<dbReference type="STRING" id="46177.SAMN05660976_00224"/>